<dbReference type="InterPro" id="IPR001155">
    <property type="entry name" value="OxRdtase_FMN_N"/>
</dbReference>
<feature type="domain" description="NADH:flavin oxidoreductase/NADH oxidase N-terminal" evidence="3">
    <location>
        <begin position="5"/>
        <end position="276"/>
    </location>
</feature>
<protein>
    <submittedName>
        <fullName evidence="4">NADH:flavin oxidoreductase</fullName>
    </submittedName>
</protein>
<dbReference type="CDD" id="cd02803">
    <property type="entry name" value="OYE_like_FMN_family"/>
    <property type="match status" value="1"/>
</dbReference>
<evidence type="ECO:0000313" key="5">
    <source>
        <dbReference type="Proteomes" id="UP001370348"/>
    </source>
</evidence>
<dbReference type="PANTHER" id="PTHR43656:SF2">
    <property type="entry name" value="BINDING OXIDOREDUCTASE, PUTATIVE (AFU_ORTHOLOGUE AFUA_2G08260)-RELATED"/>
    <property type="match status" value="1"/>
</dbReference>
<keyword evidence="5" id="KW-1185">Reference proteome</keyword>
<proteinExistence type="predicted"/>
<dbReference type="Proteomes" id="UP001370348">
    <property type="component" value="Chromosome"/>
</dbReference>
<evidence type="ECO:0000259" key="3">
    <source>
        <dbReference type="Pfam" id="PF00724"/>
    </source>
</evidence>
<dbReference type="Pfam" id="PF00724">
    <property type="entry name" value="Oxidored_FMN"/>
    <property type="match status" value="1"/>
</dbReference>
<evidence type="ECO:0000256" key="1">
    <source>
        <dbReference type="ARBA" id="ARBA00022630"/>
    </source>
</evidence>
<evidence type="ECO:0000256" key="2">
    <source>
        <dbReference type="ARBA" id="ARBA00023002"/>
    </source>
</evidence>
<gene>
    <name evidence="4" type="ORF">LZC94_38605</name>
</gene>
<dbReference type="InterPro" id="IPR013785">
    <property type="entry name" value="Aldolase_TIM"/>
</dbReference>
<keyword evidence="2" id="KW-0560">Oxidoreductase</keyword>
<dbReference type="InterPro" id="IPR051799">
    <property type="entry name" value="NADH_flavin_oxidoreductase"/>
</dbReference>
<keyword evidence="1" id="KW-0285">Flavoprotein</keyword>
<accession>A0ABZ2LS28</accession>
<evidence type="ECO:0000313" key="4">
    <source>
        <dbReference type="EMBL" id="WXB13734.1"/>
    </source>
</evidence>
<reference evidence="4 5" key="1">
    <citation type="submission" date="2021-12" db="EMBL/GenBank/DDBJ databases">
        <title>Discovery of the Pendulisporaceae a myxobacterial family with distinct sporulation behavior and unique specialized metabolism.</title>
        <authorList>
            <person name="Garcia R."/>
            <person name="Popoff A."/>
            <person name="Bader C.D."/>
            <person name="Loehr J."/>
            <person name="Walesch S."/>
            <person name="Walt C."/>
            <person name="Boldt J."/>
            <person name="Bunk B."/>
            <person name="Haeckl F.J.F.P.J."/>
            <person name="Gunesch A.P."/>
            <person name="Birkelbach J."/>
            <person name="Nuebel U."/>
            <person name="Pietschmann T."/>
            <person name="Bach T."/>
            <person name="Mueller R."/>
        </authorList>
    </citation>
    <scope>NUCLEOTIDE SEQUENCE [LARGE SCALE GENOMIC DNA]</scope>
    <source>
        <strain evidence="4 5">MSr11954</strain>
    </source>
</reference>
<sequence length="422" mass="46035">MNDRLFSELRLGSLTVAGRIAKSATSETRASEGGHVTDELLAFYEPIARAKTPLIITGNVYVMPQGKSTPRQCGIDDDDKLPGLRRWTALAREHGARIVAQLNHCGRQNIPAAVGLTEAVSASDVTEKLMGTKPRPLGKGEIHDVVDAFAEAAVRAERAGFDGVQIHIGHGYLLNQFLAPYTNRRDDAYGGSLENRMRIVRETLEAIRGRVGRDYPVIAKLNGADLLYGRRGATTKELLAVAKMLERGGIDAVEITVGHYESGLPMMRGNFDTFFSTMAEHGAAKNTSPARRLGLRLIAPVLARACNTLWPAQEGFNRRYARLFRRELRIPILCVGGFHTRSAMEDAIASGDCDAITIGRAMIANPWLARDLREGRAGPVCNYTNGCIARAGNMPVDCYDPRVTAERELVTLRRKGAAVATV</sequence>
<dbReference type="RefSeq" id="WP_394823349.1">
    <property type="nucleotide sequence ID" value="NZ_CP089984.1"/>
</dbReference>
<dbReference type="Gene3D" id="3.20.20.70">
    <property type="entry name" value="Aldolase class I"/>
    <property type="match status" value="1"/>
</dbReference>
<dbReference type="EMBL" id="CP089984">
    <property type="protein sequence ID" value="WXB13734.1"/>
    <property type="molecule type" value="Genomic_DNA"/>
</dbReference>
<dbReference type="SUPFAM" id="SSF51395">
    <property type="entry name" value="FMN-linked oxidoreductases"/>
    <property type="match status" value="1"/>
</dbReference>
<dbReference type="PANTHER" id="PTHR43656">
    <property type="entry name" value="BINDING OXIDOREDUCTASE, PUTATIVE (AFU_ORTHOLOGUE AFUA_2G08260)-RELATED"/>
    <property type="match status" value="1"/>
</dbReference>
<name>A0ABZ2LS28_9BACT</name>
<organism evidence="4 5">
    <name type="scientific">Pendulispora albinea</name>
    <dbReference type="NCBI Taxonomy" id="2741071"/>
    <lineage>
        <taxon>Bacteria</taxon>
        <taxon>Pseudomonadati</taxon>
        <taxon>Myxococcota</taxon>
        <taxon>Myxococcia</taxon>
        <taxon>Myxococcales</taxon>
        <taxon>Sorangiineae</taxon>
        <taxon>Pendulisporaceae</taxon>
        <taxon>Pendulispora</taxon>
    </lineage>
</organism>